<dbReference type="GO" id="GO:0052381">
    <property type="term" value="F:tRNA dimethylallyltransferase activity"/>
    <property type="evidence" value="ECO:0007669"/>
    <property type="project" value="UniProtKB-UniRule"/>
</dbReference>
<comment type="caution">
    <text evidence="10">Lacks conserved residue(s) required for the propagation of feature annotation.</text>
</comment>
<keyword evidence="7 10" id="KW-0067">ATP-binding</keyword>
<feature type="site" description="Interaction with substrate tRNA" evidence="10">
    <location>
        <position position="141"/>
    </location>
</feature>
<name>A0AAW7X6P2_9GAMM</name>
<comment type="caution">
    <text evidence="14">The sequence shown here is derived from an EMBL/GenBank/DDBJ whole genome shotgun (WGS) entry which is preliminary data.</text>
</comment>
<evidence type="ECO:0000256" key="11">
    <source>
        <dbReference type="RuleBase" id="RU003783"/>
    </source>
</evidence>
<dbReference type="EMBL" id="JAUOPB010000005">
    <property type="protein sequence ID" value="MDO6422542.1"/>
    <property type="molecule type" value="Genomic_DNA"/>
</dbReference>
<feature type="site" description="Interaction with substrate tRNA" evidence="10">
    <location>
        <position position="119"/>
    </location>
</feature>
<evidence type="ECO:0000256" key="8">
    <source>
        <dbReference type="ARBA" id="ARBA00022842"/>
    </source>
</evidence>
<evidence type="ECO:0000256" key="5">
    <source>
        <dbReference type="ARBA" id="ARBA00022694"/>
    </source>
</evidence>
<dbReference type="InterPro" id="IPR039657">
    <property type="entry name" value="Dimethylallyltransferase"/>
</dbReference>
<reference evidence="14" key="1">
    <citation type="submission" date="2023-07" db="EMBL/GenBank/DDBJ databases">
        <title>Genome content predicts the carbon catabolic preferences of heterotrophic bacteria.</title>
        <authorList>
            <person name="Gralka M."/>
        </authorList>
    </citation>
    <scope>NUCLEOTIDE SEQUENCE</scope>
    <source>
        <strain evidence="14">I3M17_2</strain>
    </source>
</reference>
<proteinExistence type="inferred from homology"/>
<evidence type="ECO:0000256" key="12">
    <source>
        <dbReference type="RuleBase" id="RU003784"/>
    </source>
</evidence>
<evidence type="ECO:0000256" key="13">
    <source>
        <dbReference type="RuleBase" id="RU003785"/>
    </source>
</evidence>
<evidence type="ECO:0000256" key="6">
    <source>
        <dbReference type="ARBA" id="ARBA00022741"/>
    </source>
</evidence>
<dbReference type="Pfam" id="PF01715">
    <property type="entry name" value="IPPT"/>
    <property type="match status" value="1"/>
</dbReference>
<dbReference type="FunFam" id="1.10.20.140:FF:000001">
    <property type="entry name" value="tRNA dimethylallyltransferase"/>
    <property type="match status" value="1"/>
</dbReference>
<dbReference type="HAMAP" id="MF_00185">
    <property type="entry name" value="IPP_trans"/>
    <property type="match status" value="1"/>
</dbReference>
<evidence type="ECO:0000256" key="10">
    <source>
        <dbReference type="HAMAP-Rule" id="MF_00185"/>
    </source>
</evidence>
<dbReference type="PANTHER" id="PTHR11088">
    <property type="entry name" value="TRNA DIMETHYLALLYLTRANSFERASE"/>
    <property type="match status" value="1"/>
</dbReference>
<gene>
    <name evidence="10 14" type="primary">miaA</name>
    <name evidence="14" type="ORF">Q4521_08665</name>
</gene>
<comment type="similarity">
    <text evidence="3 10 13">Belongs to the IPP transferase family.</text>
</comment>
<evidence type="ECO:0000256" key="3">
    <source>
        <dbReference type="ARBA" id="ARBA00005842"/>
    </source>
</evidence>
<comment type="cofactor">
    <cofactor evidence="1 10">
        <name>Mg(2+)</name>
        <dbReference type="ChEBI" id="CHEBI:18420"/>
    </cofactor>
</comment>
<evidence type="ECO:0000313" key="15">
    <source>
        <dbReference type="Proteomes" id="UP001169760"/>
    </source>
</evidence>
<evidence type="ECO:0000313" key="14">
    <source>
        <dbReference type="EMBL" id="MDO6422542.1"/>
    </source>
</evidence>
<feature type="binding site" evidence="10">
    <location>
        <begin position="28"/>
        <end position="35"/>
    </location>
    <ligand>
        <name>ATP</name>
        <dbReference type="ChEBI" id="CHEBI:30616"/>
    </ligand>
</feature>
<dbReference type="GO" id="GO:0005524">
    <property type="term" value="F:ATP binding"/>
    <property type="evidence" value="ECO:0007669"/>
    <property type="project" value="UniProtKB-UniRule"/>
</dbReference>
<evidence type="ECO:0000256" key="7">
    <source>
        <dbReference type="ARBA" id="ARBA00022840"/>
    </source>
</evidence>
<keyword evidence="6 10" id="KW-0547">Nucleotide-binding</keyword>
<evidence type="ECO:0000256" key="1">
    <source>
        <dbReference type="ARBA" id="ARBA00001946"/>
    </source>
</evidence>
<keyword evidence="5 10" id="KW-0819">tRNA processing</keyword>
<dbReference type="RefSeq" id="WP_216065845.1">
    <property type="nucleotide sequence ID" value="NZ_JAHKPP010000050.1"/>
</dbReference>
<evidence type="ECO:0000256" key="9">
    <source>
        <dbReference type="ARBA" id="ARBA00049563"/>
    </source>
</evidence>
<keyword evidence="8 10" id="KW-0460">Magnesium</keyword>
<evidence type="ECO:0000256" key="2">
    <source>
        <dbReference type="ARBA" id="ARBA00003213"/>
    </source>
</evidence>
<dbReference type="Proteomes" id="UP001169760">
    <property type="component" value="Unassembled WGS sequence"/>
</dbReference>
<dbReference type="EC" id="2.5.1.75" evidence="10"/>
<dbReference type="NCBIfam" id="TIGR00174">
    <property type="entry name" value="miaA"/>
    <property type="match status" value="1"/>
</dbReference>
<keyword evidence="4 10" id="KW-0808">Transferase</keyword>
<feature type="binding site" evidence="10">
    <location>
        <begin position="30"/>
        <end position="35"/>
    </location>
    <ligand>
        <name>substrate</name>
    </ligand>
</feature>
<protein>
    <recommendedName>
        <fullName evidence="10">tRNA dimethylallyltransferase</fullName>
        <ecNumber evidence="10">2.5.1.75</ecNumber>
    </recommendedName>
    <alternativeName>
        <fullName evidence="10">Dimethylallyl diphosphate:tRNA dimethylallyltransferase</fullName>
        <shortName evidence="10">DMAPP:tRNA dimethylallyltransferase</shortName>
        <shortName evidence="10">DMATase</shortName>
    </alternativeName>
    <alternativeName>
        <fullName evidence="10">Isopentenyl-diphosphate:tRNA isopentenyltransferase</fullName>
        <shortName evidence="10">IPP transferase</shortName>
        <shortName evidence="10">IPPT</shortName>
        <shortName evidence="10">IPTase</shortName>
    </alternativeName>
</protein>
<dbReference type="AlphaFoldDB" id="A0AAW7X6P2"/>
<comment type="subunit">
    <text evidence="10">Monomer.</text>
</comment>
<organism evidence="14 15">
    <name type="scientific">Saccharophagus degradans</name>
    <dbReference type="NCBI Taxonomy" id="86304"/>
    <lineage>
        <taxon>Bacteria</taxon>
        <taxon>Pseudomonadati</taxon>
        <taxon>Pseudomonadota</taxon>
        <taxon>Gammaproteobacteria</taxon>
        <taxon>Cellvibrionales</taxon>
        <taxon>Cellvibrionaceae</taxon>
        <taxon>Saccharophagus</taxon>
    </lineage>
</organism>
<evidence type="ECO:0000256" key="4">
    <source>
        <dbReference type="ARBA" id="ARBA00022679"/>
    </source>
</evidence>
<sequence>MAESNKELIDRLSAPRGDRKPLAIALVGPTAAGKTDLAIALHQQLGAEIISVDSAMVYRDMNIGTAKPTASELALAPHRLIDIRDPAEAYSVADFCRDAKTEIESIHSQGKIPVLAGGTMMYFKALLEGLSDMPASDPAVRAQIDKRASEEGWPALHSELASVDPETAANIHPNHSHRISRALEVYVISGKPMSAWRGQANNGLIDTYDWVQICVAPRERTLLHQRIAQRFDMMLEQGFIDEVRALYDRNDLNVDMPSIRAVGYRQAWDYLEGVSSYDEMREKGIAATRQLAKRQFTWLRSWQGLEWIYTQDEDANLLSSEEIVNKALNYLAKRTI</sequence>
<feature type="region of interest" description="Interaction with substrate tRNA" evidence="10">
    <location>
        <begin position="53"/>
        <end position="56"/>
    </location>
</feature>
<dbReference type="GO" id="GO:0006400">
    <property type="term" value="P:tRNA modification"/>
    <property type="evidence" value="ECO:0007669"/>
    <property type="project" value="TreeGrafter"/>
</dbReference>
<comment type="catalytic activity">
    <reaction evidence="9 10 11">
        <text>adenosine(37) in tRNA + dimethylallyl diphosphate = N(6)-dimethylallyladenosine(37) in tRNA + diphosphate</text>
        <dbReference type="Rhea" id="RHEA:26482"/>
        <dbReference type="Rhea" id="RHEA-COMP:10162"/>
        <dbReference type="Rhea" id="RHEA-COMP:10375"/>
        <dbReference type="ChEBI" id="CHEBI:33019"/>
        <dbReference type="ChEBI" id="CHEBI:57623"/>
        <dbReference type="ChEBI" id="CHEBI:74411"/>
        <dbReference type="ChEBI" id="CHEBI:74415"/>
        <dbReference type="EC" id="2.5.1.75"/>
    </reaction>
</comment>
<dbReference type="PANTHER" id="PTHR11088:SF60">
    <property type="entry name" value="TRNA DIMETHYLALLYLTRANSFERASE"/>
    <property type="match status" value="1"/>
</dbReference>
<accession>A0AAW7X6P2</accession>
<comment type="function">
    <text evidence="2 10 12">Catalyzes the transfer of a dimethylallyl group onto the adenine at position 37 in tRNAs that read codons beginning with uridine, leading to the formation of N6-(dimethylallyl)adenosine (i(6)A).</text>
</comment>
<dbReference type="InterPro" id="IPR018022">
    <property type="entry name" value="IPT"/>
</dbReference>